<dbReference type="PANTHER" id="PTHR43673">
    <property type="entry name" value="NAD(P)H NITROREDUCTASE YDGI-RELATED"/>
    <property type="match status" value="1"/>
</dbReference>
<evidence type="ECO:0000256" key="5">
    <source>
        <dbReference type="ARBA" id="ARBA00023002"/>
    </source>
</evidence>
<keyword evidence="8" id="KW-1185">Reference proteome</keyword>
<comment type="similarity">
    <text evidence="2">Belongs to the nitroreductase family.</text>
</comment>
<dbReference type="PANTHER" id="PTHR43673:SF2">
    <property type="entry name" value="NITROREDUCTASE"/>
    <property type="match status" value="1"/>
</dbReference>
<dbReference type="InterPro" id="IPR029479">
    <property type="entry name" value="Nitroreductase"/>
</dbReference>
<evidence type="ECO:0000256" key="1">
    <source>
        <dbReference type="ARBA" id="ARBA00001917"/>
    </source>
</evidence>
<dbReference type="AlphaFoldDB" id="A0A511CZY4"/>
<comment type="caution">
    <text evidence="7">The sequence shown here is derived from an EMBL/GenBank/DDBJ whole genome shotgun (WGS) entry which is preliminary data.</text>
</comment>
<gene>
    <name evidence="7" type="ORF">PA7_19470</name>
</gene>
<organism evidence="7 8">
    <name type="scientific">Pseudonocardia asaccharolytica DSM 44247 = NBRC 16224</name>
    <dbReference type="NCBI Taxonomy" id="1123024"/>
    <lineage>
        <taxon>Bacteria</taxon>
        <taxon>Bacillati</taxon>
        <taxon>Actinomycetota</taxon>
        <taxon>Actinomycetes</taxon>
        <taxon>Pseudonocardiales</taxon>
        <taxon>Pseudonocardiaceae</taxon>
        <taxon>Pseudonocardia</taxon>
    </lineage>
</organism>
<dbReference type="GO" id="GO:0016491">
    <property type="term" value="F:oxidoreductase activity"/>
    <property type="evidence" value="ECO:0007669"/>
    <property type="project" value="UniProtKB-KW"/>
</dbReference>
<evidence type="ECO:0000256" key="2">
    <source>
        <dbReference type="ARBA" id="ARBA00007118"/>
    </source>
</evidence>
<keyword evidence="4" id="KW-0288">FMN</keyword>
<keyword evidence="5" id="KW-0560">Oxidoreductase</keyword>
<feature type="domain" description="Nitroreductase" evidence="6">
    <location>
        <begin position="9"/>
        <end position="191"/>
    </location>
</feature>
<dbReference type="EMBL" id="BJVI01000016">
    <property type="protein sequence ID" value="GEL18110.1"/>
    <property type="molecule type" value="Genomic_DNA"/>
</dbReference>
<dbReference type="RefSeq" id="WP_028931174.1">
    <property type="nucleotide sequence ID" value="NZ_AUII01000021.1"/>
</dbReference>
<reference evidence="7 8" key="1">
    <citation type="submission" date="2019-07" db="EMBL/GenBank/DDBJ databases">
        <title>Whole genome shotgun sequence of Pseudonocardia asaccharolytica NBRC 16224.</title>
        <authorList>
            <person name="Hosoyama A."/>
            <person name="Uohara A."/>
            <person name="Ohji S."/>
            <person name="Ichikawa N."/>
        </authorList>
    </citation>
    <scope>NUCLEOTIDE SEQUENCE [LARGE SCALE GENOMIC DNA]</scope>
    <source>
        <strain evidence="7 8">NBRC 16224</strain>
    </source>
</reference>
<protein>
    <recommendedName>
        <fullName evidence="6">Nitroreductase domain-containing protein</fullName>
    </recommendedName>
</protein>
<dbReference type="Gene3D" id="3.40.109.10">
    <property type="entry name" value="NADH Oxidase"/>
    <property type="match status" value="1"/>
</dbReference>
<comment type="cofactor">
    <cofactor evidence="1">
        <name>FMN</name>
        <dbReference type="ChEBI" id="CHEBI:58210"/>
    </cofactor>
</comment>
<dbReference type="OrthoDB" id="9809288at2"/>
<evidence type="ECO:0000256" key="4">
    <source>
        <dbReference type="ARBA" id="ARBA00022643"/>
    </source>
</evidence>
<evidence type="ECO:0000313" key="7">
    <source>
        <dbReference type="EMBL" id="GEL18110.1"/>
    </source>
</evidence>
<proteinExistence type="inferred from homology"/>
<name>A0A511CZY4_9PSEU</name>
<dbReference type="STRING" id="1123024.GCA_000423625_03760"/>
<dbReference type="Pfam" id="PF00881">
    <property type="entry name" value="Nitroreductase"/>
    <property type="match status" value="1"/>
</dbReference>
<keyword evidence="3" id="KW-0285">Flavoprotein</keyword>
<evidence type="ECO:0000259" key="6">
    <source>
        <dbReference type="Pfam" id="PF00881"/>
    </source>
</evidence>
<evidence type="ECO:0000313" key="8">
    <source>
        <dbReference type="Proteomes" id="UP000321328"/>
    </source>
</evidence>
<dbReference type="InterPro" id="IPR000415">
    <property type="entry name" value="Nitroreductase-like"/>
</dbReference>
<dbReference type="Proteomes" id="UP000321328">
    <property type="component" value="Unassembled WGS sequence"/>
</dbReference>
<accession>A0A511CZY4</accession>
<evidence type="ECO:0000256" key="3">
    <source>
        <dbReference type="ARBA" id="ARBA00022630"/>
    </source>
</evidence>
<dbReference type="SUPFAM" id="SSF55469">
    <property type="entry name" value="FMN-dependent nitroreductase-like"/>
    <property type="match status" value="1"/>
</dbReference>
<sequence length="260" mass="28915">MEFKQVVGNRRTIRFFEPEKPVEPEKIHIMLEAANRSSRAVNADFVKAVVCYRDELGEETLEKLKTPTTTVQLDLAPVAIFWYGDTTFDQGAQDRLKELTDLGALPVTHGWSHAYVDEVAYTQVVAPMAKDQIANTWAVSVECGLAINQAMLAAVDEGLGVGLHAFNGAVAKEALNIPDHWIPMWLMLVGYPAEDPRGGGQRPRRPLSANFYRGRYGTPWEDVPGVAEKLVAAGMLQEPMDAERRRAEVRQLAERFGLPL</sequence>